<dbReference type="Proteomes" id="UP000549617">
    <property type="component" value="Unassembled WGS sequence"/>
</dbReference>
<accession>A0A7W9AKA8</accession>
<evidence type="ECO:0000259" key="2">
    <source>
        <dbReference type="Pfam" id="PF07811"/>
    </source>
</evidence>
<keyword evidence="1" id="KW-1133">Transmembrane helix</keyword>
<proteinExistence type="predicted"/>
<sequence>MTAPKLRLLGRDESGSTAMEFAIIALPLFTFMFGGMDLAYQAYATAVLQGTVNTAARKATLENASATTLETFVKGQLSQIAKPADITVQSAAFEQYSKIGKPEKLTTDVNSNGSYDKLGPDCFIDDNLNNAYDTSSQGRNGIGDAEDIVRYQVTVSYKRLTPLAKMVGMDDPVTIGRGAFLRSEPYAGVVDPPVKCGV</sequence>
<dbReference type="AlphaFoldDB" id="A0A7W9AKA8"/>
<gene>
    <name evidence="3" type="ORF">FHS49_003291</name>
</gene>
<keyword evidence="1" id="KW-0812">Transmembrane</keyword>
<feature type="domain" description="TadE-like" evidence="2">
    <location>
        <begin position="15"/>
        <end position="57"/>
    </location>
</feature>
<reference evidence="3 4" key="1">
    <citation type="submission" date="2020-08" db="EMBL/GenBank/DDBJ databases">
        <title>Genomic Encyclopedia of Type Strains, Phase IV (KMG-IV): sequencing the most valuable type-strain genomes for metagenomic binning, comparative biology and taxonomic classification.</title>
        <authorList>
            <person name="Goeker M."/>
        </authorList>
    </citation>
    <scope>NUCLEOTIDE SEQUENCE [LARGE SCALE GENOMIC DNA]</scope>
    <source>
        <strain evidence="3 4">DSM 25079</strain>
    </source>
</reference>
<protein>
    <submittedName>
        <fullName evidence="3">Flp pilus assembly protein TadG</fullName>
    </submittedName>
</protein>
<dbReference type="RefSeq" id="WP_184020564.1">
    <property type="nucleotide sequence ID" value="NZ_JACIJC010000005.1"/>
</dbReference>
<dbReference type="EMBL" id="JACIJC010000005">
    <property type="protein sequence ID" value="MBB5687263.1"/>
    <property type="molecule type" value="Genomic_DNA"/>
</dbReference>
<dbReference type="InterPro" id="IPR012495">
    <property type="entry name" value="TadE-like_dom"/>
</dbReference>
<feature type="transmembrane region" description="Helical" evidence="1">
    <location>
        <begin position="21"/>
        <end position="43"/>
    </location>
</feature>
<dbReference type="Pfam" id="PF07811">
    <property type="entry name" value="TadE"/>
    <property type="match status" value="1"/>
</dbReference>
<evidence type="ECO:0000313" key="4">
    <source>
        <dbReference type="Proteomes" id="UP000549617"/>
    </source>
</evidence>
<keyword evidence="1" id="KW-0472">Membrane</keyword>
<keyword evidence="4" id="KW-1185">Reference proteome</keyword>
<evidence type="ECO:0000256" key="1">
    <source>
        <dbReference type="SAM" id="Phobius"/>
    </source>
</evidence>
<evidence type="ECO:0000313" key="3">
    <source>
        <dbReference type="EMBL" id="MBB5687263.1"/>
    </source>
</evidence>
<organism evidence="3 4">
    <name type="scientific">Sphingobium boeckii</name>
    <dbReference type="NCBI Taxonomy" id="1082345"/>
    <lineage>
        <taxon>Bacteria</taxon>
        <taxon>Pseudomonadati</taxon>
        <taxon>Pseudomonadota</taxon>
        <taxon>Alphaproteobacteria</taxon>
        <taxon>Sphingomonadales</taxon>
        <taxon>Sphingomonadaceae</taxon>
        <taxon>Sphingobium</taxon>
    </lineage>
</organism>
<comment type="caution">
    <text evidence="3">The sequence shown here is derived from an EMBL/GenBank/DDBJ whole genome shotgun (WGS) entry which is preliminary data.</text>
</comment>
<name>A0A7W9AKA8_9SPHN</name>